<dbReference type="eggNOG" id="KOG0589">
    <property type="taxonomic scope" value="Eukaryota"/>
</dbReference>
<dbReference type="Pfam" id="PF00583">
    <property type="entry name" value="Acetyltransf_1"/>
    <property type="match status" value="1"/>
</dbReference>
<feature type="region of interest" description="Disordered" evidence="9">
    <location>
        <begin position="249"/>
        <end position="308"/>
    </location>
</feature>
<evidence type="ECO:0000256" key="3">
    <source>
        <dbReference type="ARBA" id="ARBA00022679"/>
    </source>
</evidence>
<evidence type="ECO:0000256" key="5">
    <source>
        <dbReference type="ARBA" id="ARBA00022777"/>
    </source>
</evidence>
<evidence type="ECO:0000256" key="7">
    <source>
        <dbReference type="ARBA" id="ARBA00047899"/>
    </source>
</evidence>
<reference evidence="12" key="1">
    <citation type="journal article" date="2011" name="Genome Biol.">
        <title>Comparative genomics of the social amoebae Dictyostelium discoideum and Dictyostelium purpureum.</title>
        <authorList>
            <consortium name="US DOE Joint Genome Institute (JGI-PGF)"/>
            <person name="Sucgang R."/>
            <person name="Kuo A."/>
            <person name="Tian X."/>
            <person name="Salerno W."/>
            <person name="Parikh A."/>
            <person name="Feasley C.L."/>
            <person name="Dalin E."/>
            <person name="Tu H."/>
            <person name="Huang E."/>
            <person name="Barry K."/>
            <person name="Lindquist E."/>
            <person name="Shapiro H."/>
            <person name="Bruce D."/>
            <person name="Schmutz J."/>
            <person name="Salamov A."/>
            <person name="Fey P."/>
            <person name="Gaudet P."/>
            <person name="Anjard C."/>
            <person name="Babu M.M."/>
            <person name="Basu S."/>
            <person name="Bushmanova Y."/>
            <person name="van der Wel H."/>
            <person name="Katoh-Kurasawa M."/>
            <person name="Dinh C."/>
            <person name="Coutinho P.M."/>
            <person name="Saito T."/>
            <person name="Elias M."/>
            <person name="Schaap P."/>
            <person name="Kay R.R."/>
            <person name="Henrissat B."/>
            <person name="Eichinger L."/>
            <person name="Rivero F."/>
            <person name="Putnam N.H."/>
            <person name="West C.M."/>
            <person name="Loomis W.F."/>
            <person name="Chisholm R.L."/>
            <person name="Shaulsky G."/>
            <person name="Strassmann J.E."/>
            <person name="Queller D.C."/>
            <person name="Kuspa A."/>
            <person name="Grigoriev I.V."/>
        </authorList>
    </citation>
    <scope>NUCLEOTIDE SEQUENCE [LARGE SCALE GENOMIC DNA]</scope>
    <source>
        <strain evidence="12">QSDP1</strain>
    </source>
</reference>
<dbReference type="AlphaFoldDB" id="F1A5I0"/>
<dbReference type="InterPro" id="IPR011009">
    <property type="entry name" value="Kinase-like_dom_sf"/>
</dbReference>
<dbReference type="InterPro" id="IPR000182">
    <property type="entry name" value="GNAT_dom"/>
</dbReference>
<dbReference type="InterPro" id="IPR008271">
    <property type="entry name" value="Ser/Thr_kinase_AS"/>
</dbReference>
<evidence type="ECO:0000256" key="4">
    <source>
        <dbReference type="ARBA" id="ARBA00022741"/>
    </source>
</evidence>
<keyword evidence="4" id="KW-0547">Nucleotide-binding</keyword>
<evidence type="ECO:0000256" key="8">
    <source>
        <dbReference type="ARBA" id="ARBA00048679"/>
    </source>
</evidence>
<dbReference type="OrthoDB" id="4062651at2759"/>
<keyword evidence="5" id="KW-0418">Kinase</keyword>
<dbReference type="FunFam" id="3.40.630.30:FF:000307">
    <property type="entry name" value="Probable serine/threonine-protein kinase DDB_G0279719"/>
    <property type="match status" value="1"/>
</dbReference>
<feature type="compositionally biased region" description="Polar residues" evidence="9">
    <location>
        <begin position="254"/>
        <end position="301"/>
    </location>
</feature>
<dbReference type="InParanoid" id="F1A5I0"/>
<evidence type="ECO:0000256" key="6">
    <source>
        <dbReference type="ARBA" id="ARBA00022840"/>
    </source>
</evidence>
<dbReference type="InterPro" id="IPR050660">
    <property type="entry name" value="NEK_Ser/Thr_kinase"/>
</dbReference>
<dbReference type="EMBL" id="GL871601">
    <property type="protein sequence ID" value="EGC28547.1"/>
    <property type="molecule type" value="Genomic_DNA"/>
</dbReference>
<dbReference type="Gene3D" id="3.30.200.20">
    <property type="entry name" value="Phosphorylase Kinase, domain 1"/>
    <property type="match status" value="1"/>
</dbReference>
<dbReference type="FunCoup" id="F1A5I0">
    <property type="interactions" value="373"/>
</dbReference>
<evidence type="ECO:0000256" key="2">
    <source>
        <dbReference type="ARBA" id="ARBA00022527"/>
    </source>
</evidence>
<dbReference type="SUPFAM" id="SSF55729">
    <property type="entry name" value="Acyl-CoA N-acyltransferases (Nat)"/>
    <property type="match status" value="1"/>
</dbReference>
<dbReference type="CDD" id="cd04301">
    <property type="entry name" value="NAT_SF"/>
    <property type="match status" value="1"/>
</dbReference>
<dbReference type="KEGG" id="dpp:DICPUDRAFT_51786"/>
<comment type="catalytic activity">
    <reaction evidence="7">
        <text>L-threonyl-[protein] + ATP = O-phospho-L-threonyl-[protein] + ADP + H(+)</text>
        <dbReference type="Rhea" id="RHEA:46608"/>
        <dbReference type="Rhea" id="RHEA-COMP:11060"/>
        <dbReference type="Rhea" id="RHEA-COMP:11605"/>
        <dbReference type="ChEBI" id="CHEBI:15378"/>
        <dbReference type="ChEBI" id="CHEBI:30013"/>
        <dbReference type="ChEBI" id="CHEBI:30616"/>
        <dbReference type="ChEBI" id="CHEBI:61977"/>
        <dbReference type="ChEBI" id="CHEBI:456216"/>
        <dbReference type="EC" id="2.7.11.1"/>
    </reaction>
</comment>
<dbReference type="SMART" id="SM00220">
    <property type="entry name" value="S_TKc"/>
    <property type="match status" value="1"/>
</dbReference>
<feature type="domain" description="Protein kinase" evidence="10">
    <location>
        <begin position="4"/>
        <end position="531"/>
    </location>
</feature>
<dbReference type="Proteomes" id="UP000001064">
    <property type="component" value="Unassembled WGS sequence"/>
</dbReference>
<accession>F1A5I0</accession>
<dbReference type="FunFam" id="1.10.510.10:FF:002730">
    <property type="entry name" value="Probable serine/threonine-protein kinase DDB_G0279719"/>
    <property type="match status" value="1"/>
</dbReference>
<dbReference type="GeneID" id="10510727"/>
<evidence type="ECO:0000256" key="9">
    <source>
        <dbReference type="SAM" id="MobiDB-lite"/>
    </source>
</evidence>
<dbReference type="Pfam" id="PF00069">
    <property type="entry name" value="Pkinase"/>
    <property type="match status" value="2"/>
</dbReference>
<dbReference type="GO" id="GO:0016747">
    <property type="term" value="F:acyltransferase activity, transferring groups other than amino-acyl groups"/>
    <property type="evidence" value="ECO:0007669"/>
    <property type="project" value="InterPro"/>
</dbReference>
<dbReference type="InterPro" id="IPR016181">
    <property type="entry name" value="Acyl_CoA_acyltransferase"/>
</dbReference>
<dbReference type="Gene3D" id="1.10.510.10">
    <property type="entry name" value="Transferase(Phosphotransferase) domain 1"/>
    <property type="match status" value="1"/>
</dbReference>
<proteinExistence type="predicted"/>
<dbReference type="GO" id="GO:0005524">
    <property type="term" value="F:ATP binding"/>
    <property type="evidence" value="ECO:0007669"/>
    <property type="project" value="UniProtKB-KW"/>
</dbReference>
<evidence type="ECO:0000313" key="11">
    <source>
        <dbReference type="EMBL" id="EGC28547.1"/>
    </source>
</evidence>
<dbReference type="PANTHER" id="PTHR43671:SF106">
    <property type="entry name" value="NIMA-LIKE KINASE"/>
    <property type="match status" value="1"/>
</dbReference>
<keyword evidence="12" id="KW-1185">Reference proteome</keyword>
<organism evidence="11 12">
    <name type="scientific">Dictyostelium purpureum</name>
    <name type="common">Slime mold</name>
    <dbReference type="NCBI Taxonomy" id="5786"/>
    <lineage>
        <taxon>Eukaryota</taxon>
        <taxon>Amoebozoa</taxon>
        <taxon>Evosea</taxon>
        <taxon>Eumycetozoa</taxon>
        <taxon>Dictyostelia</taxon>
        <taxon>Dictyosteliales</taxon>
        <taxon>Dictyosteliaceae</taxon>
        <taxon>Dictyostelium</taxon>
    </lineage>
</organism>
<dbReference type="RefSeq" id="XP_003294924.1">
    <property type="nucleotide sequence ID" value="XM_003294876.1"/>
</dbReference>
<gene>
    <name evidence="11" type="ORF">DICPUDRAFT_51786</name>
</gene>
<dbReference type="SUPFAM" id="SSF56112">
    <property type="entry name" value="Protein kinase-like (PK-like)"/>
    <property type="match status" value="1"/>
</dbReference>
<sequence>MYKYEKIKLIGSGGEGKAHVVKKIDSGKQYVMKQRDFLLLDEASEGLNEAMQLAKISSNSPNIVKFEEVFINQNNSLFSLCIVMEYCEGGDLMNNMICRVSELFKSNNENNNSKTNSLSSSNGLNMSTLNVLKMYEDFFSRYLPNYISATENVITPHSLNDISNKNNSLLLMESNRSSMDFSSDDSCLQAQSFSSGTRSRTLSFSSKPISNSTPQLQHELLYNSPSPISKPGVNCVNLRTSSSFEISPIKSDSKITSPIQKNNIPSPCSSGPTSPQNKVIKSNDKQNISTESSSKNTPQSNTDKKKTWWKTFKKERSQSTFNLFEKAFTLKSKRTSTPPQQVNLQTLFNTQQSDNVCQIQSSNSSISLKIPRIPKRLLYSWIFQICLGVQSIHKAHLVHRDLKSENIFLTESQIIKIGDFGLATKYENHIRGVAGTYYYSSPEVIQNISYSRPADIFSLGCIFYEMCTLHLLPVTKRCIAEELIEKRFDRKVFKEDFDEEDEQLADLILEMLSVDPNIRPTIDSIVFNKVFDKLKDPCSVVGMSNGTNTAQNNNKRETPLQRNKSIMQDLLISNDVSSASEMNQQRQGITRRQLDKSELNRAGEILAESFSNDPRFLFVCGATSNKPDIVNKSTELGHALRKDFFNKCIRLMYQNKFMLWGCFNQENQLIGVACWQAPGKNSPSMVQIVIRVISLLPKFGFRVMRRIGKLMSGMESAMRNSETQVNEPANDIYYLPYVGVSRDYRSQGVGDYLLKPVIEWAEHQGKKVKTISFSEKQINFFNKTGFTVCHTEPVSNLKGINSIYVLSKNP</sequence>
<comment type="catalytic activity">
    <reaction evidence="8">
        <text>L-seryl-[protein] + ATP = O-phospho-L-seryl-[protein] + ADP + H(+)</text>
        <dbReference type="Rhea" id="RHEA:17989"/>
        <dbReference type="Rhea" id="RHEA-COMP:9863"/>
        <dbReference type="Rhea" id="RHEA-COMP:11604"/>
        <dbReference type="ChEBI" id="CHEBI:15378"/>
        <dbReference type="ChEBI" id="CHEBI:29999"/>
        <dbReference type="ChEBI" id="CHEBI:30616"/>
        <dbReference type="ChEBI" id="CHEBI:83421"/>
        <dbReference type="ChEBI" id="CHEBI:456216"/>
        <dbReference type="EC" id="2.7.11.1"/>
    </reaction>
</comment>
<dbReference type="VEuPathDB" id="AmoebaDB:DICPUDRAFT_51786"/>
<keyword evidence="6" id="KW-0067">ATP-binding</keyword>
<dbReference type="EC" id="2.7.11.1" evidence="1"/>
<evidence type="ECO:0000256" key="1">
    <source>
        <dbReference type="ARBA" id="ARBA00012513"/>
    </source>
</evidence>
<dbReference type="PROSITE" id="PS50011">
    <property type="entry name" value="PROTEIN_KINASE_DOM"/>
    <property type="match status" value="1"/>
</dbReference>
<dbReference type="InterPro" id="IPR000719">
    <property type="entry name" value="Prot_kinase_dom"/>
</dbReference>
<dbReference type="GO" id="GO:0004674">
    <property type="term" value="F:protein serine/threonine kinase activity"/>
    <property type="evidence" value="ECO:0000318"/>
    <property type="project" value="GO_Central"/>
</dbReference>
<evidence type="ECO:0000313" key="12">
    <source>
        <dbReference type="Proteomes" id="UP000001064"/>
    </source>
</evidence>
<dbReference type="PROSITE" id="PS00108">
    <property type="entry name" value="PROTEIN_KINASE_ST"/>
    <property type="match status" value="1"/>
</dbReference>
<evidence type="ECO:0000259" key="10">
    <source>
        <dbReference type="PROSITE" id="PS50011"/>
    </source>
</evidence>
<dbReference type="OMA" id="IEWAEHQ"/>
<dbReference type="Gene3D" id="3.40.630.30">
    <property type="match status" value="1"/>
</dbReference>
<dbReference type="PANTHER" id="PTHR43671">
    <property type="entry name" value="SERINE/THREONINE-PROTEIN KINASE NEK"/>
    <property type="match status" value="1"/>
</dbReference>
<keyword evidence="3" id="KW-0808">Transferase</keyword>
<name>F1A5I0_DICPU</name>
<keyword evidence="2" id="KW-0723">Serine/threonine-protein kinase</keyword>
<protein>
    <recommendedName>
        <fullName evidence="1">non-specific serine/threonine protein kinase</fullName>
        <ecNumber evidence="1">2.7.11.1</ecNumber>
    </recommendedName>
</protein>